<dbReference type="EMBL" id="JANAKD010000585">
    <property type="protein sequence ID" value="KAJ3492565.1"/>
    <property type="molecule type" value="Genomic_DNA"/>
</dbReference>
<name>A0ACC1QU03_9HYPO</name>
<proteinExistence type="predicted"/>
<protein>
    <submittedName>
        <fullName evidence="1">Uncharacterized protein</fullName>
    </submittedName>
</protein>
<gene>
    <name evidence="1" type="ORF">NLG97_g5301</name>
</gene>
<evidence type="ECO:0000313" key="1">
    <source>
        <dbReference type="EMBL" id="KAJ3492565.1"/>
    </source>
</evidence>
<comment type="caution">
    <text evidence="1">The sequence shown here is derived from an EMBL/GenBank/DDBJ whole genome shotgun (WGS) entry which is preliminary data.</text>
</comment>
<sequence length="439" mass="46929">MQANDTAKRWLHLPGSKKQRDDSTDMAVSEIRLPFIGFMPNKFRNHFVATIGEFTGTFLFLFCAFAATQVANTALKGAQSGDDSIASYPNTDTLTYIALSFGFSLAVNAWIFFRISGGLFNPAVTLALCLVGAVGWVRGCIITAAQILGGTAAAAVVSCLFPGTLQVATALGGGTTTVQGLFIEALLTAQLILTIIMLAAEKHKATFLAPIGIGLSLFVAEMTGVYFTGGSLNPARSFGPCVVLHKFPGYHWIYWVGPGIGATIAAAFYHLVKVLEYETANPGADFNELEMDRFAFDEEKATGADAQRPDITSPPLSPSVAGYRGRSSSHLRPTSPNSIGVTLNDSHSSRTVMHRSENASPPLSPSAGIRRERSTSNQFRPTSPNNNTNTGFHMDDSRSGSTTQEPFSSHERMASSHNGRLESATRGHLAPSADIARDQ</sequence>
<organism evidence="1 2">
    <name type="scientific">Lecanicillium saksenae</name>
    <dbReference type="NCBI Taxonomy" id="468837"/>
    <lineage>
        <taxon>Eukaryota</taxon>
        <taxon>Fungi</taxon>
        <taxon>Dikarya</taxon>
        <taxon>Ascomycota</taxon>
        <taxon>Pezizomycotina</taxon>
        <taxon>Sordariomycetes</taxon>
        <taxon>Hypocreomycetidae</taxon>
        <taxon>Hypocreales</taxon>
        <taxon>Cordycipitaceae</taxon>
        <taxon>Lecanicillium</taxon>
    </lineage>
</organism>
<keyword evidence="2" id="KW-1185">Reference proteome</keyword>
<evidence type="ECO:0000313" key="2">
    <source>
        <dbReference type="Proteomes" id="UP001148737"/>
    </source>
</evidence>
<dbReference type="Proteomes" id="UP001148737">
    <property type="component" value="Unassembled WGS sequence"/>
</dbReference>
<reference evidence="1" key="1">
    <citation type="submission" date="2022-07" db="EMBL/GenBank/DDBJ databases">
        <title>Genome Sequence of Lecanicillium saksenae.</title>
        <authorList>
            <person name="Buettner E."/>
        </authorList>
    </citation>
    <scope>NUCLEOTIDE SEQUENCE</scope>
    <source>
        <strain evidence="1">VT-O1</strain>
    </source>
</reference>
<accession>A0ACC1QU03</accession>